<accession>A0AAW0ITV3</accession>
<gene>
    <name evidence="1" type="ORF">U0070_018968</name>
</gene>
<proteinExistence type="predicted"/>
<reference evidence="1 2" key="1">
    <citation type="journal article" date="2023" name="bioRxiv">
        <title>Conserved and derived expression patterns and positive selection on dental genes reveal complex evolutionary context of ever-growing rodent molars.</title>
        <authorList>
            <person name="Calamari Z.T."/>
            <person name="Song A."/>
            <person name="Cohen E."/>
            <person name="Akter M."/>
            <person name="Roy R.D."/>
            <person name="Hallikas O."/>
            <person name="Christensen M.M."/>
            <person name="Li P."/>
            <person name="Marangoni P."/>
            <person name="Jernvall J."/>
            <person name="Klein O.D."/>
        </authorList>
    </citation>
    <scope>NUCLEOTIDE SEQUENCE [LARGE SCALE GENOMIC DNA]</scope>
    <source>
        <strain evidence="1">V071</strain>
    </source>
</reference>
<dbReference type="SUPFAM" id="SSF63825">
    <property type="entry name" value="YWTD domain"/>
    <property type="match status" value="1"/>
</dbReference>
<dbReference type="SMART" id="SM00135">
    <property type="entry name" value="LY"/>
    <property type="match status" value="2"/>
</dbReference>
<dbReference type="EMBL" id="JBBHLL010000092">
    <property type="protein sequence ID" value="KAK7817755.1"/>
    <property type="molecule type" value="Genomic_DNA"/>
</dbReference>
<dbReference type="InterPro" id="IPR011042">
    <property type="entry name" value="6-blade_b-propeller_TolB-like"/>
</dbReference>
<dbReference type="AlphaFoldDB" id="A0AAW0ITV3"/>
<comment type="caution">
    <text evidence="1">The sequence shown here is derived from an EMBL/GenBank/DDBJ whole genome shotgun (WGS) entry which is preliminary data.</text>
</comment>
<dbReference type="InterPro" id="IPR051221">
    <property type="entry name" value="LDLR-related"/>
</dbReference>
<organism evidence="1 2">
    <name type="scientific">Myodes glareolus</name>
    <name type="common">Bank vole</name>
    <name type="synonym">Clethrionomys glareolus</name>
    <dbReference type="NCBI Taxonomy" id="447135"/>
    <lineage>
        <taxon>Eukaryota</taxon>
        <taxon>Metazoa</taxon>
        <taxon>Chordata</taxon>
        <taxon>Craniata</taxon>
        <taxon>Vertebrata</taxon>
        <taxon>Euteleostomi</taxon>
        <taxon>Mammalia</taxon>
        <taxon>Eutheria</taxon>
        <taxon>Euarchontoglires</taxon>
        <taxon>Glires</taxon>
        <taxon>Rodentia</taxon>
        <taxon>Myomorpha</taxon>
        <taxon>Muroidea</taxon>
        <taxon>Cricetidae</taxon>
        <taxon>Arvicolinae</taxon>
        <taxon>Myodes</taxon>
    </lineage>
</organism>
<dbReference type="InterPro" id="IPR000033">
    <property type="entry name" value="LDLR_classB_rpt"/>
</dbReference>
<dbReference type="GO" id="GO:0016324">
    <property type="term" value="C:apical plasma membrane"/>
    <property type="evidence" value="ECO:0007669"/>
    <property type="project" value="TreeGrafter"/>
</dbReference>
<keyword evidence="2" id="KW-1185">Reference proteome</keyword>
<dbReference type="GO" id="GO:0006898">
    <property type="term" value="P:receptor-mediated endocytosis"/>
    <property type="evidence" value="ECO:0007669"/>
    <property type="project" value="TreeGrafter"/>
</dbReference>
<dbReference type="Proteomes" id="UP001488838">
    <property type="component" value="Unassembled WGS sequence"/>
</dbReference>
<dbReference type="PANTHER" id="PTHR22722:SF12">
    <property type="entry name" value="EGF-LIKE DOMAIN-CONTAINING PROTEIN"/>
    <property type="match status" value="1"/>
</dbReference>
<evidence type="ECO:0000313" key="1">
    <source>
        <dbReference type="EMBL" id="KAK7817755.1"/>
    </source>
</evidence>
<name>A0AAW0ITV3_MYOGA</name>
<protein>
    <submittedName>
        <fullName evidence="1">Uncharacterized protein</fullName>
    </submittedName>
</protein>
<dbReference type="PANTHER" id="PTHR22722">
    <property type="entry name" value="LOW-DENSITY LIPOPROTEIN RECEPTOR-RELATED PROTEIN 2-RELATED"/>
    <property type="match status" value="1"/>
</dbReference>
<dbReference type="Gene3D" id="2.120.10.30">
    <property type="entry name" value="TolB, C-terminal domain"/>
    <property type="match status" value="1"/>
</dbReference>
<evidence type="ECO:0000313" key="2">
    <source>
        <dbReference type="Proteomes" id="UP001488838"/>
    </source>
</evidence>
<sequence>MKVVFASGKRLYLLKVSSMGTAIERTLVEEHAGNLYLLDVDWKRNFIYWSDAQGRLIYSAGYSGQKREIWTQRTVCSANVDISTGNLFWLPCDRSTIQKTRVPGPDSYTLYSTGNVILQLLLDWPRRVLYWVESGRPLQSMTLDGKTRQEVWRGTWAADTRMALDLGSASILWTTKGLGLHSFSLRKNRTCSLNASWSDVAMAAHEPYLVTADKAALVLWNRKTLEPFSVLKEPHIKKLIILVENQKVPGESLRGHPP</sequence>
<dbReference type="GO" id="GO:0042562">
    <property type="term" value="F:hormone binding"/>
    <property type="evidence" value="ECO:0007669"/>
    <property type="project" value="TreeGrafter"/>
</dbReference>
<dbReference type="GO" id="GO:0043235">
    <property type="term" value="C:receptor complex"/>
    <property type="evidence" value="ECO:0007669"/>
    <property type="project" value="TreeGrafter"/>
</dbReference>